<organism evidence="1 2">
    <name type="scientific">Thiovibrio frasassiensis</name>
    <dbReference type="NCBI Taxonomy" id="2984131"/>
    <lineage>
        <taxon>Bacteria</taxon>
        <taxon>Pseudomonadati</taxon>
        <taxon>Thermodesulfobacteriota</taxon>
        <taxon>Desulfobulbia</taxon>
        <taxon>Desulfobulbales</taxon>
        <taxon>Thiovibrionaceae</taxon>
        <taxon>Thiovibrio</taxon>
    </lineage>
</organism>
<dbReference type="AlphaFoldDB" id="A0A9X4RL73"/>
<name>A0A9X4RL73_9BACT</name>
<gene>
    <name evidence="1" type="ORF">OLX77_04265</name>
</gene>
<dbReference type="Proteomes" id="UP001154240">
    <property type="component" value="Unassembled WGS sequence"/>
</dbReference>
<accession>A0A9X4RL73</accession>
<comment type="caution">
    <text evidence="1">The sequence shown here is derived from an EMBL/GenBank/DDBJ whole genome shotgun (WGS) entry which is preliminary data.</text>
</comment>
<proteinExistence type="predicted"/>
<evidence type="ECO:0000313" key="2">
    <source>
        <dbReference type="Proteomes" id="UP001154240"/>
    </source>
</evidence>
<reference evidence="1" key="2">
    <citation type="submission" date="2022-10" db="EMBL/GenBank/DDBJ databases">
        <authorList>
            <person name="Aronson H.S."/>
        </authorList>
    </citation>
    <scope>NUCLEOTIDE SEQUENCE</scope>
    <source>
        <strain evidence="1">RS19-109</strain>
    </source>
</reference>
<protein>
    <submittedName>
        <fullName evidence="1">Uncharacterized protein</fullName>
    </submittedName>
</protein>
<evidence type="ECO:0000313" key="1">
    <source>
        <dbReference type="EMBL" id="MDG4475374.1"/>
    </source>
</evidence>
<keyword evidence="2" id="KW-1185">Reference proteome</keyword>
<dbReference type="RefSeq" id="WP_307632347.1">
    <property type="nucleotide sequence ID" value="NZ_JAPHEH010000001.1"/>
</dbReference>
<reference evidence="1" key="1">
    <citation type="journal article" date="2022" name="bioRxiv">
        <title>Thiovibrio frasassiensisgen. nov., sp. nov., an autotrophic, elemental sulfur disproportionating bacterium isolated from sulfidic karst sediment, and proposal of Thiovibrionaceae fam. nov.</title>
        <authorList>
            <person name="Aronson H."/>
            <person name="Thomas C."/>
            <person name="Bhattacharyya M."/>
            <person name="Eckstein S."/>
            <person name="Jensen S."/>
            <person name="Barco R."/>
            <person name="Macalady J."/>
            <person name="Amend J."/>
        </authorList>
    </citation>
    <scope>NUCLEOTIDE SEQUENCE</scope>
    <source>
        <strain evidence="1">RS19-109</strain>
    </source>
</reference>
<dbReference type="EMBL" id="JAPHEH010000001">
    <property type="protein sequence ID" value="MDG4475374.1"/>
    <property type="molecule type" value="Genomic_DNA"/>
</dbReference>
<sequence>MEANHKMTRVIGYVDAETLKAVRLRVQERIRAPKVSMAQLLKFVFAEYALLELERSVEEKIEHLRRLSEEQQLLEGIAEAEASIAGATARLR</sequence>